<protein>
    <submittedName>
        <fullName evidence="4">S-layer homology domain-containing protein</fullName>
    </submittedName>
</protein>
<feature type="domain" description="SLH" evidence="3">
    <location>
        <begin position="607"/>
        <end position="669"/>
    </location>
</feature>
<reference evidence="4 5" key="1">
    <citation type="submission" date="2023-04" db="EMBL/GenBank/DDBJ databases">
        <authorList>
            <person name="Hsu D."/>
        </authorList>
    </citation>
    <scope>NUCLEOTIDE SEQUENCE [LARGE SCALE GENOMIC DNA]</scope>
    <source>
        <strain evidence="4 5">MK1</strain>
    </source>
</reference>
<dbReference type="Proteomes" id="UP001329915">
    <property type="component" value="Chromosome"/>
</dbReference>
<dbReference type="AlphaFoldDB" id="A0AAU0UP08"/>
<dbReference type="PROSITE" id="PS51272">
    <property type="entry name" value="SLH"/>
    <property type="match status" value="3"/>
</dbReference>
<evidence type="ECO:0000256" key="2">
    <source>
        <dbReference type="SAM" id="SignalP"/>
    </source>
</evidence>
<name>A0AAU0UP08_9FIRM</name>
<proteinExistence type="predicted"/>
<dbReference type="InterPro" id="IPR032599">
    <property type="entry name" value="YcdB/YcdC_rep_domain"/>
</dbReference>
<dbReference type="Pfam" id="PF00395">
    <property type="entry name" value="SLH"/>
    <property type="match status" value="3"/>
</dbReference>
<keyword evidence="5" id="KW-1185">Reference proteome</keyword>
<dbReference type="RefSeq" id="WP_366924748.1">
    <property type="nucleotide sequence ID" value="NZ_CP121694.1"/>
</dbReference>
<sequence length="728" mass="82477">MRKIFLLVLVFGLLLSSMPVMGASVPSTIITKEEAVNTVRQQLDVSDDYKLENVSFEERQEMEEQVWYLYFRKDDAENFGSVSVRIDAVSEEILSFDRYERQEGEGPAIITRDEAQQLAETVIKNYQPDKFKSLKLMENERDNSNTGSTRISFQFNRMIDGYLFPANGFSVTVDTSQKEVTAYRYQWSKDLVYADESSIITKEEAVNKFKDVDKTRLIYIMTRDKDNKEQGLKLVYTSELPNSGLIDAITGELVPREKIYQPYIYQQKVDGAGMKELANDESGRAAPQTIPDEGVISKEKAAAIAAKTLAPIADFKEMELSSASYYQYTNTDKKEWQLNWRTPFVEEEKPGRTQNVRAVLNAEDGSITRISYYKSPALQSSDEKAKGFSFKELKGLAGAVVNKVFPEKITQIQFVEQEDGYGLPRPVLQAEKLTTAINAERLINDIPFPENNISFRFDPETSELLSFNYQWQGIEVPAGAETISLEGAEDIYYQQAGLKIQYVRLQEDAKPLKDVLLTYGVKQHDFSYLDAVSGELLDYRGSKMPEEKNAAPLTDISGHWAERELNIMFDQGIIESSDGHFYPERQIKRQEAVKMLVLARGRTGEYDTVTFKDVPKDHPYHKYVEAAVRMGIIEKGDGYFHPENNISRQDFAVALVRFAGFDKVAELEGIFKVPFKDAGQIAPEKVGYVALTNGFKIMNGAGGYFRPQKLITRAETAISLYRAIGIGK</sequence>
<feature type="signal peptide" evidence="2">
    <location>
        <begin position="1"/>
        <end position="22"/>
    </location>
</feature>
<dbReference type="KEGG" id="dbc:MFMK1_001743"/>
<evidence type="ECO:0000259" key="3">
    <source>
        <dbReference type="PROSITE" id="PS51272"/>
    </source>
</evidence>
<gene>
    <name evidence="4" type="ORF">MFMK1_001743</name>
</gene>
<evidence type="ECO:0000313" key="5">
    <source>
        <dbReference type="Proteomes" id="UP001329915"/>
    </source>
</evidence>
<dbReference type="EMBL" id="CP121694">
    <property type="protein sequence ID" value="WRO21922.1"/>
    <property type="molecule type" value="Genomic_DNA"/>
</dbReference>
<organism evidence="4 5">
    <name type="scientific">Metallumcola ferriviriculae</name>
    <dbReference type="NCBI Taxonomy" id="3039180"/>
    <lineage>
        <taxon>Bacteria</taxon>
        <taxon>Bacillati</taxon>
        <taxon>Bacillota</taxon>
        <taxon>Clostridia</taxon>
        <taxon>Neomoorellales</taxon>
        <taxon>Desulfitibacteraceae</taxon>
        <taxon>Metallumcola</taxon>
    </lineage>
</organism>
<keyword evidence="2" id="KW-0732">Signal</keyword>
<evidence type="ECO:0000256" key="1">
    <source>
        <dbReference type="ARBA" id="ARBA00022737"/>
    </source>
</evidence>
<feature type="domain" description="SLH" evidence="3">
    <location>
        <begin position="672"/>
        <end position="728"/>
    </location>
</feature>
<dbReference type="InterPro" id="IPR001119">
    <property type="entry name" value="SLH_dom"/>
</dbReference>
<feature type="chain" id="PRO_5043658878" evidence="2">
    <location>
        <begin position="23"/>
        <end position="728"/>
    </location>
</feature>
<evidence type="ECO:0000313" key="4">
    <source>
        <dbReference type="EMBL" id="WRO21922.1"/>
    </source>
</evidence>
<dbReference type="Pfam" id="PF16244">
    <property type="entry name" value="DUF4901"/>
    <property type="match status" value="2"/>
</dbReference>
<feature type="domain" description="SLH" evidence="3">
    <location>
        <begin position="548"/>
        <end position="606"/>
    </location>
</feature>
<accession>A0AAU0UP08</accession>
<keyword evidence="1" id="KW-0677">Repeat</keyword>